<dbReference type="InterPro" id="IPR000719">
    <property type="entry name" value="Prot_kinase_dom"/>
</dbReference>
<keyword evidence="8" id="KW-1185">Reference proteome</keyword>
<dbReference type="GO" id="GO:0004672">
    <property type="term" value="F:protein kinase activity"/>
    <property type="evidence" value="ECO:0007669"/>
    <property type="project" value="InterPro"/>
</dbReference>
<gene>
    <name evidence="7" type="ORF">EST38_g12812</name>
</gene>
<evidence type="ECO:0000256" key="1">
    <source>
        <dbReference type="ARBA" id="ARBA00022679"/>
    </source>
</evidence>
<dbReference type="PROSITE" id="PS50011">
    <property type="entry name" value="PROTEIN_KINASE_DOM"/>
    <property type="match status" value="1"/>
</dbReference>
<dbReference type="PANTHER" id="PTHR48016">
    <property type="entry name" value="MAP KINASE KINASE KINASE SSK2-RELATED-RELATED"/>
    <property type="match status" value="1"/>
</dbReference>
<dbReference type="PANTHER" id="PTHR48016:SF48">
    <property type="entry name" value="SERINE_THREONINE-PROTEIN KINASE BCK1_SLK1_SSP31"/>
    <property type="match status" value="1"/>
</dbReference>
<dbReference type="Pfam" id="PF00069">
    <property type="entry name" value="Pkinase"/>
    <property type="match status" value="1"/>
</dbReference>
<dbReference type="PROSITE" id="PS00108">
    <property type="entry name" value="PROTEIN_KINASE_ST"/>
    <property type="match status" value="1"/>
</dbReference>
<dbReference type="GO" id="GO:0000165">
    <property type="term" value="P:MAPK cascade"/>
    <property type="evidence" value="ECO:0007669"/>
    <property type="project" value="UniProtKB-ARBA"/>
</dbReference>
<feature type="domain" description="Protein kinase" evidence="6">
    <location>
        <begin position="1"/>
        <end position="230"/>
    </location>
</feature>
<feature type="region of interest" description="Disordered" evidence="5">
    <location>
        <begin position="218"/>
        <end position="243"/>
    </location>
</feature>
<dbReference type="SUPFAM" id="SSF56112">
    <property type="entry name" value="Protein kinase-like (PK-like)"/>
    <property type="match status" value="1"/>
</dbReference>
<dbReference type="InterPro" id="IPR008271">
    <property type="entry name" value="Ser/Thr_kinase_AS"/>
</dbReference>
<evidence type="ECO:0000256" key="2">
    <source>
        <dbReference type="ARBA" id="ARBA00022741"/>
    </source>
</evidence>
<proteinExistence type="predicted"/>
<reference evidence="7 8" key="1">
    <citation type="submission" date="2019-01" db="EMBL/GenBank/DDBJ databases">
        <title>Draft genome sequence of Psathyrella aberdarensis IHI B618.</title>
        <authorList>
            <person name="Buettner E."/>
            <person name="Kellner H."/>
        </authorList>
    </citation>
    <scope>NUCLEOTIDE SEQUENCE [LARGE SCALE GENOMIC DNA]</scope>
    <source>
        <strain evidence="7 8">IHI B618</strain>
    </source>
</reference>
<keyword evidence="4" id="KW-0067">ATP-binding</keyword>
<sequence length="421" mass="47510">MKAFKVESDTLKDLDHPNIVQYLGFEESEDFLSIFLEYVPGGTLSELLRRHGRFREEVTTSFLHQILQGLDYLHSRNIFHRDLKADNVLVEELGLCKISDWAITKKADDLYRGRRGYTLMKGTVYWMAPEVLSPDGQGHDAKVDIWSVGCVAVEMWTGSRPWSGFQAAPVMMKLFQEKLSPPIPADVSLSPLANDFRENCFHASLLKVYPDRPYSGSEMVGVSRKTSPRELKVANPDEGSDELRHNQVPRIPFFFDTPPPSPDPESLSSHHVYSTAYKAPHINVPNSVPDVPMFASDPTTQQSWSVRPLSIGRELTLAMRPKMEDVYENLESWLPDHDLDQPVADPDTDFTTTLTTNISASQPASHLLAQKQRNAEGKKSIRMIVGEQARRSQVDPLGSRRPTSLWNCNLKELKHGISLDV</sequence>
<dbReference type="Proteomes" id="UP000290288">
    <property type="component" value="Unassembled WGS sequence"/>
</dbReference>
<evidence type="ECO:0000313" key="8">
    <source>
        <dbReference type="Proteomes" id="UP000290288"/>
    </source>
</evidence>
<accession>A0A4Q2D2M6</accession>
<name>A0A4Q2D2M6_9AGAR</name>
<dbReference type="InterPro" id="IPR011009">
    <property type="entry name" value="Kinase-like_dom_sf"/>
</dbReference>
<keyword evidence="2" id="KW-0547">Nucleotide-binding</keyword>
<dbReference type="InterPro" id="IPR050538">
    <property type="entry name" value="MAP_kinase_kinase_kinase"/>
</dbReference>
<dbReference type="AlphaFoldDB" id="A0A4Q2D2M6"/>
<evidence type="ECO:0000259" key="6">
    <source>
        <dbReference type="PROSITE" id="PS50011"/>
    </source>
</evidence>
<dbReference type="SMART" id="SM00220">
    <property type="entry name" value="S_TKc"/>
    <property type="match status" value="1"/>
</dbReference>
<organism evidence="7 8">
    <name type="scientific">Candolleomyces aberdarensis</name>
    <dbReference type="NCBI Taxonomy" id="2316362"/>
    <lineage>
        <taxon>Eukaryota</taxon>
        <taxon>Fungi</taxon>
        <taxon>Dikarya</taxon>
        <taxon>Basidiomycota</taxon>
        <taxon>Agaricomycotina</taxon>
        <taxon>Agaricomycetes</taxon>
        <taxon>Agaricomycetidae</taxon>
        <taxon>Agaricales</taxon>
        <taxon>Agaricineae</taxon>
        <taxon>Psathyrellaceae</taxon>
        <taxon>Candolleomyces</taxon>
    </lineage>
</organism>
<evidence type="ECO:0000256" key="3">
    <source>
        <dbReference type="ARBA" id="ARBA00022777"/>
    </source>
</evidence>
<dbReference type="OrthoDB" id="266718at2759"/>
<keyword evidence="1" id="KW-0808">Transferase</keyword>
<comment type="caution">
    <text evidence="7">The sequence shown here is derived from an EMBL/GenBank/DDBJ whole genome shotgun (WGS) entry which is preliminary data.</text>
</comment>
<dbReference type="EMBL" id="SDEE01001034">
    <property type="protein sequence ID" value="RXW13042.1"/>
    <property type="molecule type" value="Genomic_DNA"/>
</dbReference>
<evidence type="ECO:0000313" key="7">
    <source>
        <dbReference type="EMBL" id="RXW13042.1"/>
    </source>
</evidence>
<evidence type="ECO:0000256" key="4">
    <source>
        <dbReference type="ARBA" id="ARBA00022840"/>
    </source>
</evidence>
<dbReference type="Gene3D" id="1.10.510.10">
    <property type="entry name" value="Transferase(Phosphotransferase) domain 1"/>
    <property type="match status" value="1"/>
</dbReference>
<dbReference type="STRING" id="2316362.A0A4Q2D2M6"/>
<protein>
    <recommendedName>
        <fullName evidence="6">Protein kinase domain-containing protein</fullName>
    </recommendedName>
</protein>
<evidence type="ECO:0000256" key="5">
    <source>
        <dbReference type="SAM" id="MobiDB-lite"/>
    </source>
</evidence>
<keyword evidence="3" id="KW-0418">Kinase</keyword>
<dbReference type="GO" id="GO:0005524">
    <property type="term" value="F:ATP binding"/>
    <property type="evidence" value="ECO:0007669"/>
    <property type="project" value="UniProtKB-KW"/>
</dbReference>